<evidence type="ECO:0000313" key="8">
    <source>
        <dbReference type="EMBL" id="MBB3325270.1"/>
    </source>
</evidence>
<dbReference type="PANTHER" id="PTHR23429">
    <property type="entry name" value="GLUCOSE-6-PHOSPHATE 1-DEHYDROGENASE G6PD"/>
    <property type="match status" value="1"/>
</dbReference>
<keyword evidence="5" id="KW-0119">Carbohydrate metabolism</keyword>
<proteinExistence type="predicted"/>
<dbReference type="EMBL" id="JACHZG010000001">
    <property type="protein sequence ID" value="MBB3325270.1"/>
    <property type="molecule type" value="Genomic_DNA"/>
</dbReference>
<dbReference type="NCBIfam" id="NF009492">
    <property type="entry name" value="PRK12853.1-3"/>
    <property type="match status" value="1"/>
</dbReference>
<dbReference type="Gene3D" id="3.40.50.720">
    <property type="entry name" value="NAD(P)-binding Rossmann-like Domain"/>
    <property type="match status" value="1"/>
</dbReference>
<evidence type="ECO:0000259" key="7">
    <source>
        <dbReference type="Pfam" id="PF02781"/>
    </source>
</evidence>
<comment type="caution">
    <text evidence="8">The sequence shown here is derived from an EMBL/GenBank/DDBJ whole genome shotgun (WGS) entry which is preliminary data.</text>
</comment>
<sequence>MSISSATPDPDLTVQGAPVPAAHIKTLVLLGASGDLANRLLMPALGKLLDAEPQRRDIVLLGAGAEDWDAPTWHDHLKASLTAAEVSTETIDALLATTSYQRADVTSADDLGRLIAAAAPAPALYFALPPAVTARACDALQHVTLPEGTVLVLEKPFGTDVASAKALNARLSTLVPEERTFRVDHFLGRSTVLNLLGVRFANRIFEPVWNNQHVASVDIVFDEQLTLEGRAVYYDKAGALVDMIQSHLLQVMALVAMNPIGEVSAFDLRESKAEVLRATRVWGGDAATASRRARYVAGDVDGRQVPDYVKEPGVDPARGTDTLAEVTLEIDSWRWAGVPFRLRSGKAVGVARKEVVVTFKDVPHLPVGLTGACEPDQLRLVMGPDAIALDLNINGEDDPMSIDRVSLDTTLSPGRLPAYGEVLAGVLDGDPLLAVRGDTAVECWRIVDSVLDAWRSDRTPMQTYPAGSQGPEGWPV</sequence>
<feature type="domain" description="Glucose-6-phosphate dehydrogenase C-terminal" evidence="7">
    <location>
        <begin position="198"/>
        <end position="472"/>
    </location>
</feature>
<dbReference type="RefSeq" id="WP_183336034.1">
    <property type="nucleotide sequence ID" value="NZ_JACHZG010000001.1"/>
</dbReference>
<dbReference type="PANTHER" id="PTHR23429:SF0">
    <property type="entry name" value="GLUCOSE-6-PHOSPHATE 1-DEHYDROGENASE"/>
    <property type="match status" value="1"/>
</dbReference>
<dbReference type="AlphaFoldDB" id="A0A7W5JS67"/>
<protein>
    <submittedName>
        <fullName evidence="8">Glucose-6-phosphate 1-dehydrogenase</fullName>
        <ecNumber evidence="8">1.1.1.363</ecNumber>
        <ecNumber evidence="8">1.1.1.49</ecNumber>
    </submittedName>
</protein>
<evidence type="ECO:0000256" key="2">
    <source>
        <dbReference type="ARBA" id="ARBA00022526"/>
    </source>
</evidence>
<evidence type="ECO:0000256" key="4">
    <source>
        <dbReference type="ARBA" id="ARBA00023002"/>
    </source>
</evidence>
<dbReference type="InterPro" id="IPR022674">
    <property type="entry name" value="G6P_DH_NAD-bd"/>
</dbReference>
<evidence type="ECO:0000313" key="9">
    <source>
        <dbReference type="Proteomes" id="UP000565572"/>
    </source>
</evidence>
<accession>A0A7W5JS67</accession>
<dbReference type="EC" id="1.1.1.49" evidence="8"/>
<dbReference type="GO" id="GO:0004345">
    <property type="term" value="F:glucose-6-phosphate dehydrogenase activity"/>
    <property type="evidence" value="ECO:0007669"/>
    <property type="project" value="UniProtKB-EC"/>
</dbReference>
<evidence type="ECO:0000259" key="6">
    <source>
        <dbReference type="Pfam" id="PF00479"/>
    </source>
</evidence>
<dbReference type="Pfam" id="PF02781">
    <property type="entry name" value="G6PD_C"/>
    <property type="match status" value="1"/>
</dbReference>
<name>A0A7W5JS67_9ACTN</name>
<dbReference type="PIRSF" id="PIRSF000110">
    <property type="entry name" value="G6PD"/>
    <property type="match status" value="1"/>
</dbReference>
<dbReference type="InterPro" id="IPR022675">
    <property type="entry name" value="G6P_DH_C"/>
</dbReference>
<evidence type="ECO:0000256" key="1">
    <source>
        <dbReference type="ARBA" id="ARBA00004937"/>
    </source>
</evidence>
<dbReference type="PRINTS" id="PR00079">
    <property type="entry name" value="G6PDHDRGNASE"/>
</dbReference>
<evidence type="ECO:0000256" key="5">
    <source>
        <dbReference type="ARBA" id="ARBA00023277"/>
    </source>
</evidence>
<dbReference type="Gene3D" id="3.30.360.10">
    <property type="entry name" value="Dihydrodipicolinate Reductase, domain 2"/>
    <property type="match status" value="1"/>
</dbReference>
<evidence type="ECO:0000256" key="3">
    <source>
        <dbReference type="ARBA" id="ARBA00022857"/>
    </source>
</evidence>
<reference evidence="8 9" key="1">
    <citation type="submission" date="2020-08" db="EMBL/GenBank/DDBJ databases">
        <title>Sequencing the genomes of 1000 actinobacteria strains.</title>
        <authorList>
            <person name="Klenk H.-P."/>
        </authorList>
    </citation>
    <scope>NUCLEOTIDE SEQUENCE [LARGE SCALE GENOMIC DNA]</scope>
    <source>
        <strain evidence="8 9">DSM 11053</strain>
    </source>
</reference>
<dbReference type="GO" id="GO:0005829">
    <property type="term" value="C:cytosol"/>
    <property type="evidence" value="ECO:0007669"/>
    <property type="project" value="TreeGrafter"/>
</dbReference>
<keyword evidence="2" id="KW-0313">Glucose metabolism</keyword>
<dbReference type="InterPro" id="IPR036291">
    <property type="entry name" value="NAD(P)-bd_dom_sf"/>
</dbReference>
<keyword evidence="3" id="KW-0521">NADP</keyword>
<dbReference type="Proteomes" id="UP000565572">
    <property type="component" value="Unassembled WGS sequence"/>
</dbReference>
<dbReference type="InterPro" id="IPR001282">
    <property type="entry name" value="G6P_DH"/>
</dbReference>
<comment type="pathway">
    <text evidence="1">Carbohydrate degradation; pentose phosphate pathway; D-ribulose 5-phosphate from D-glucose 6-phosphate (oxidative stage): step 1/3.</text>
</comment>
<keyword evidence="9" id="KW-1185">Reference proteome</keyword>
<keyword evidence="4 8" id="KW-0560">Oxidoreductase</keyword>
<dbReference type="GO" id="GO:0006006">
    <property type="term" value="P:glucose metabolic process"/>
    <property type="evidence" value="ECO:0007669"/>
    <property type="project" value="UniProtKB-KW"/>
</dbReference>
<dbReference type="SUPFAM" id="SSF55347">
    <property type="entry name" value="Glyceraldehyde-3-phosphate dehydrogenase-like, C-terminal domain"/>
    <property type="match status" value="1"/>
</dbReference>
<dbReference type="GO" id="GO:0050661">
    <property type="term" value="F:NADP binding"/>
    <property type="evidence" value="ECO:0007669"/>
    <property type="project" value="InterPro"/>
</dbReference>
<feature type="domain" description="Glucose-6-phosphate dehydrogenase NAD-binding" evidence="6">
    <location>
        <begin position="28"/>
        <end position="194"/>
    </location>
</feature>
<dbReference type="EC" id="1.1.1.363" evidence="8"/>
<dbReference type="Pfam" id="PF00479">
    <property type="entry name" value="G6PD_N"/>
    <property type="match status" value="1"/>
</dbReference>
<dbReference type="SUPFAM" id="SSF51735">
    <property type="entry name" value="NAD(P)-binding Rossmann-fold domains"/>
    <property type="match status" value="1"/>
</dbReference>
<dbReference type="GO" id="GO:0009051">
    <property type="term" value="P:pentose-phosphate shunt, oxidative branch"/>
    <property type="evidence" value="ECO:0007669"/>
    <property type="project" value="TreeGrafter"/>
</dbReference>
<organism evidence="8 9">
    <name type="scientific">Microlunatus antarcticus</name>
    <dbReference type="NCBI Taxonomy" id="53388"/>
    <lineage>
        <taxon>Bacteria</taxon>
        <taxon>Bacillati</taxon>
        <taxon>Actinomycetota</taxon>
        <taxon>Actinomycetes</taxon>
        <taxon>Propionibacteriales</taxon>
        <taxon>Propionibacteriaceae</taxon>
        <taxon>Microlunatus</taxon>
    </lineage>
</organism>
<gene>
    <name evidence="8" type="ORF">FHX39_000214</name>
</gene>